<dbReference type="PANTHER" id="PTHR43105">
    <property type="entry name" value="RESPIRATORY NITRATE REDUCTASE"/>
    <property type="match status" value="1"/>
</dbReference>
<name>A0A0N1HNC5_9EURO</name>
<keyword evidence="6" id="KW-0830">Ubiquinone</keyword>
<dbReference type="SUPFAM" id="SSF53706">
    <property type="entry name" value="Formate dehydrogenase/DMSO reductase, domains 1-3"/>
    <property type="match status" value="1"/>
</dbReference>
<feature type="domain" description="Molybdopterin oxidoreductase" evidence="4">
    <location>
        <begin position="1"/>
        <end position="154"/>
    </location>
</feature>
<dbReference type="InterPro" id="IPR006656">
    <property type="entry name" value="Mopterin_OxRdtase"/>
</dbReference>
<dbReference type="GO" id="GO:0016651">
    <property type="term" value="F:oxidoreductase activity, acting on NAD(P)H"/>
    <property type="evidence" value="ECO:0007669"/>
    <property type="project" value="InterPro"/>
</dbReference>
<dbReference type="STRING" id="1664694.A0A0N1HNC5"/>
<dbReference type="GeneID" id="28736369"/>
<dbReference type="PANTHER" id="PTHR43105:SF13">
    <property type="entry name" value="NADH-UBIQUINONE OXIDOREDUCTASE 75 KDA SUBUNIT, MITOCHONDRIAL"/>
    <property type="match status" value="1"/>
</dbReference>
<dbReference type="GO" id="GO:0016020">
    <property type="term" value="C:membrane"/>
    <property type="evidence" value="ECO:0007669"/>
    <property type="project" value="TreeGrafter"/>
</dbReference>
<dbReference type="Gene3D" id="3.40.50.740">
    <property type="match status" value="1"/>
</dbReference>
<dbReference type="Proteomes" id="UP000038010">
    <property type="component" value="Unassembled WGS sequence"/>
</dbReference>
<evidence type="ECO:0000259" key="5">
    <source>
        <dbReference type="Pfam" id="PF09326"/>
    </source>
</evidence>
<keyword evidence="7" id="KW-1185">Reference proteome</keyword>
<feature type="region of interest" description="Disordered" evidence="3">
    <location>
        <begin position="236"/>
        <end position="265"/>
    </location>
</feature>
<dbReference type="InterPro" id="IPR050123">
    <property type="entry name" value="Prok_molybdopt-oxidoreductase"/>
</dbReference>
<evidence type="ECO:0000256" key="2">
    <source>
        <dbReference type="ARBA" id="ARBA00034078"/>
    </source>
</evidence>
<comment type="cofactor">
    <cofactor evidence="2">
        <name>[2Fe-2S] cluster</name>
        <dbReference type="ChEBI" id="CHEBI:190135"/>
    </cofactor>
</comment>
<sequence>MIIVGSGVIEHADAKAIYESVGAFVDKNASVFNTPEWQGYNVLQRAASRAGAYEVGFTVPSQKVANTTPKIVWLLGADEISEADIPSDAFVVYQGHHGDRGAQLADVVLPGCAYTEKSATYVNTEGRAQLTRNAVSIPGAGRTDWKIIRAVSEYLGAPLPYDDVEQLRDRMEEISPALRRYDTLEPSALGSLSKVQLVDQNKGSKASGEKLGLPIKNFYFTDVISRSSPTMARCSAAKETGNPNTNFMAPGEIGEQPGQVSYGTA</sequence>
<organism evidence="6 7">
    <name type="scientific">Cyphellophora attinorum</name>
    <dbReference type="NCBI Taxonomy" id="1664694"/>
    <lineage>
        <taxon>Eukaryota</taxon>
        <taxon>Fungi</taxon>
        <taxon>Dikarya</taxon>
        <taxon>Ascomycota</taxon>
        <taxon>Pezizomycotina</taxon>
        <taxon>Eurotiomycetes</taxon>
        <taxon>Chaetothyriomycetidae</taxon>
        <taxon>Chaetothyriales</taxon>
        <taxon>Cyphellophoraceae</taxon>
        <taxon>Cyphellophora</taxon>
    </lineage>
</organism>
<dbReference type="Pfam" id="PF00384">
    <property type="entry name" value="Molybdopterin"/>
    <property type="match status" value="1"/>
</dbReference>
<gene>
    <name evidence="6" type="ORF">AB675_4357</name>
</gene>
<evidence type="ECO:0000259" key="4">
    <source>
        <dbReference type="Pfam" id="PF00384"/>
    </source>
</evidence>
<dbReference type="GO" id="GO:0051536">
    <property type="term" value="F:iron-sulfur cluster binding"/>
    <property type="evidence" value="ECO:0007669"/>
    <property type="project" value="InterPro"/>
</dbReference>
<dbReference type="InterPro" id="IPR015405">
    <property type="entry name" value="NDUFS1-like_C"/>
</dbReference>
<dbReference type="AlphaFoldDB" id="A0A0N1HNC5"/>
<dbReference type="FunFam" id="3.40.50.740:FF:000033">
    <property type="entry name" value="NUAM protein"/>
    <property type="match status" value="1"/>
</dbReference>
<comment type="cofactor">
    <cofactor evidence="1">
        <name>[4Fe-4S] cluster</name>
        <dbReference type="ChEBI" id="CHEBI:49883"/>
    </cofactor>
</comment>
<evidence type="ECO:0000256" key="1">
    <source>
        <dbReference type="ARBA" id="ARBA00001966"/>
    </source>
</evidence>
<feature type="domain" description="NADH-ubiquinone oxidoreductase 75 kDa subunit mitochondrial-like" evidence="5">
    <location>
        <begin position="185"/>
        <end position="234"/>
    </location>
</feature>
<protein>
    <submittedName>
        <fullName evidence="6">NADH-ubiquinone oxido 78 kDa subunit, mitochondrial</fullName>
    </submittedName>
</protein>
<dbReference type="EMBL" id="LFJN01000030">
    <property type="protein sequence ID" value="KPI36516.1"/>
    <property type="molecule type" value="Genomic_DNA"/>
</dbReference>
<comment type="caution">
    <text evidence="6">The sequence shown here is derived from an EMBL/GenBank/DDBJ whole genome shotgun (WGS) entry which is preliminary data.</text>
</comment>
<dbReference type="RefSeq" id="XP_017996479.1">
    <property type="nucleotide sequence ID" value="XM_018144489.1"/>
</dbReference>
<evidence type="ECO:0000313" key="7">
    <source>
        <dbReference type="Proteomes" id="UP000038010"/>
    </source>
</evidence>
<dbReference type="OrthoDB" id="10249365at2759"/>
<accession>A0A0N1HNC5</accession>
<dbReference type="VEuPathDB" id="FungiDB:AB675_4357"/>
<evidence type="ECO:0000313" key="6">
    <source>
        <dbReference type="EMBL" id="KPI36516.1"/>
    </source>
</evidence>
<evidence type="ECO:0000256" key="3">
    <source>
        <dbReference type="SAM" id="MobiDB-lite"/>
    </source>
</evidence>
<reference evidence="6 7" key="1">
    <citation type="submission" date="2015-06" db="EMBL/GenBank/DDBJ databases">
        <title>Draft genome of the ant-associated black yeast Phialophora attae CBS 131958.</title>
        <authorList>
            <person name="Moreno L.F."/>
            <person name="Stielow B.J."/>
            <person name="de Hoog S."/>
            <person name="Vicente V.A."/>
            <person name="Weiss V.A."/>
            <person name="de Vries M."/>
            <person name="Cruz L.M."/>
            <person name="Souza E.M."/>
        </authorList>
    </citation>
    <scope>NUCLEOTIDE SEQUENCE [LARGE SCALE GENOMIC DNA]</scope>
    <source>
        <strain evidence="6 7">CBS 131958</strain>
    </source>
</reference>
<dbReference type="Pfam" id="PF09326">
    <property type="entry name" value="NADH_dhqG_C"/>
    <property type="match status" value="1"/>
</dbReference>
<proteinExistence type="predicted"/>